<evidence type="ECO:0000313" key="1">
    <source>
        <dbReference type="EMBL" id="MFC6724809.1"/>
    </source>
</evidence>
<dbReference type="AlphaFoldDB" id="A0ABD5RZD4"/>
<name>A0ABD5RZD4_9EURY</name>
<feature type="non-terminal residue" evidence="1">
    <location>
        <position position="1"/>
    </location>
</feature>
<keyword evidence="2" id="KW-1185">Reference proteome</keyword>
<protein>
    <recommendedName>
        <fullName evidence="3">Caspase domain-containing protein</fullName>
    </recommendedName>
</protein>
<dbReference type="Proteomes" id="UP001596328">
    <property type="component" value="Unassembled WGS sequence"/>
</dbReference>
<organism evidence="1 2">
    <name type="scientific">Halobium palmae</name>
    <dbReference type="NCBI Taxonomy" id="1776492"/>
    <lineage>
        <taxon>Archaea</taxon>
        <taxon>Methanobacteriati</taxon>
        <taxon>Methanobacteriota</taxon>
        <taxon>Stenosarchaea group</taxon>
        <taxon>Halobacteria</taxon>
        <taxon>Halobacteriales</taxon>
        <taxon>Haloferacaceae</taxon>
        <taxon>Halobium</taxon>
    </lineage>
</organism>
<accession>A0ABD5RZD4</accession>
<dbReference type="EMBL" id="JBHSWU010000287">
    <property type="protein sequence ID" value="MFC6724809.1"/>
    <property type="molecule type" value="Genomic_DNA"/>
</dbReference>
<evidence type="ECO:0008006" key="3">
    <source>
        <dbReference type="Google" id="ProtNLM"/>
    </source>
</evidence>
<gene>
    <name evidence="1" type="ORF">ACFQE1_10595</name>
</gene>
<reference evidence="1 2" key="1">
    <citation type="journal article" date="2019" name="Int. J. Syst. Evol. Microbiol.">
        <title>The Global Catalogue of Microorganisms (GCM) 10K type strain sequencing project: providing services to taxonomists for standard genome sequencing and annotation.</title>
        <authorList>
            <consortium name="The Broad Institute Genomics Platform"/>
            <consortium name="The Broad Institute Genome Sequencing Center for Infectious Disease"/>
            <person name="Wu L."/>
            <person name="Ma J."/>
        </authorList>
    </citation>
    <scope>NUCLEOTIDE SEQUENCE [LARGE SCALE GENOMIC DNA]</scope>
    <source>
        <strain evidence="1 2">NBRC 111368</strain>
    </source>
</reference>
<sequence length="641" mass="69843">AVAVEAASVTLPSVVATYVRDGDGEMLAGVEHLDRHEFGPGRYSVELDAPVKLYVLVDGPTTVETKSELTTVESVDGGPIRVGARSFHERPEATITTTGEPYDVMTAVSHLSSSLKTTSPERSFPTLRGHPPTIELGDELHVPDHLSTPDTGIRIEVPADLQHVYAVAPLAFYLGAQVEAGPVPRLVTDDGFEHPLDGRRGFPSEVARVLKQTFLLDCVTRTEGLYTIDLHERREVERYVDLDFADLYERPLSEQLAAYLGVPFAVVEEFVPEWKQTSRVAASPENVELLPFLVNDLAVVLPPEGRSVTPSEAQMAAIDEFTRDTFVRSTATDGAEASTPPLVQPAQADSLEQVWAGEDAPIGASKASVRAFRNRLDRESTDGDIDIVVVCNDDAMDEEGDVAEQVYGSRGDLPFDVQVYRNLSTAALRAVVETDVDFLHYIGHIDDDGFDCSDGKLNVTELDDVGVGVFFLNACRSYRQGMALIERGAIGGVVTLTEVINSGAVRVGKTMVRLLNQGFPLRPALDIAKGESIVGGQYIVVGDGNADVVQSEDRTPLLFEIDDDSGLELTPYIYPTRSHGMGTFTHLPVGEPGVNYLVSGPLKTFSVTPEEIESMLSVDELPVLFRDELLWSNEFDTDRLR</sequence>
<comment type="caution">
    <text evidence="1">The sequence shown here is derived from an EMBL/GenBank/DDBJ whole genome shotgun (WGS) entry which is preliminary data.</text>
</comment>
<proteinExistence type="predicted"/>
<evidence type="ECO:0000313" key="2">
    <source>
        <dbReference type="Proteomes" id="UP001596328"/>
    </source>
</evidence>